<keyword evidence="13" id="KW-1185">Reference proteome</keyword>
<gene>
    <name evidence="12" type="ORF">Cpir12675_001017</name>
</gene>
<evidence type="ECO:0000256" key="4">
    <source>
        <dbReference type="ARBA" id="ARBA00022692"/>
    </source>
</evidence>
<comment type="subcellular location">
    <subcellularLocation>
        <location evidence="1">Endoplasmic reticulum membrane</location>
        <topology evidence="1">Single-pass membrane protein</topology>
    </subcellularLocation>
</comment>
<dbReference type="EMBL" id="JAWDJO010000014">
    <property type="protein sequence ID" value="KAL1900333.1"/>
    <property type="molecule type" value="Genomic_DNA"/>
</dbReference>
<evidence type="ECO:0000256" key="5">
    <source>
        <dbReference type="ARBA" id="ARBA00022741"/>
    </source>
</evidence>
<keyword evidence="10" id="KW-0675">Receptor</keyword>
<dbReference type="InterPro" id="IPR027417">
    <property type="entry name" value="P-loop_NTPase"/>
</dbReference>
<evidence type="ECO:0000256" key="6">
    <source>
        <dbReference type="ARBA" id="ARBA00022824"/>
    </source>
</evidence>
<evidence type="ECO:0000256" key="10">
    <source>
        <dbReference type="ARBA" id="ARBA00023170"/>
    </source>
</evidence>
<evidence type="ECO:0000256" key="2">
    <source>
        <dbReference type="ARBA" id="ARBA00005619"/>
    </source>
</evidence>
<keyword evidence="4 11" id="KW-0812">Transmembrane</keyword>
<accession>A0ABR3ZHY5</accession>
<comment type="caution">
    <text evidence="12">The sequence shown here is derived from an EMBL/GenBank/DDBJ whole genome shotgun (WGS) entry which is preliminary data.</text>
</comment>
<keyword evidence="8" id="KW-0342">GTP-binding</keyword>
<dbReference type="SUPFAM" id="SSF52540">
    <property type="entry name" value="P-loop containing nucleoside triphosphate hydrolases"/>
    <property type="match status" value="1"/>
</dbReference>
<sequence length="312" mass="33968">MEALHHIQEGIEALKEYSREAITWSLTPSYELFVVASFIVILIPLVLHYIVVKATPYTTLPSIVLAGPCNAGKTALLTLFENNKAAAETHTSLLSTSVEFTASTKASARDDHLQKNDVSGQHTKFLIVDTPGHPKLRAIAGDQMTSLNPKKAADADSVVKGIVFMVDASALSEPEILGPTAEYLYEILMLLQRRAASSKSSRPPHAVPVLIAANKMDLFTASPTAMVKAQLEMELSRIRSSRSKGLMDSGADSMDVNADDQDSWLGAYGTSNEKFTFSQMLEFDIDIDVIGGNVVGDGPGVNKWWSWMVKRI</sequence>
<dbReference type="Pfam" id="PF09439">
    <property type="entry name" value="SRPRB"/>
    <property type="match status" value="1"/>
</dbReference>
<evidence type="ECO:0000256" key="1">
    <source>
        <dbReference type="ARBA" id="ARBA00004389"/>
    </source>
</evidence>
<proteinExistence type="inferred from homology"/>
<keyword evidence="5" id="KW-0547">Nucleotide-binding</keyword>
<feature type="transmembrane region" description="Helical" evidence="11">
    <location>
        <begin position="32"/>
        <end position="52"/>
    </location>
</feature>
<comment type="similarity">
    <text evidence="2">Belongs to the SRP receptor beta subunit family.</text>
</comment>
<dbReference type="InterPro" id="IPR019009">
    <property type="entry name" value="SRP_receptor_beta_su"/>
</dbReference>
<keyword evidence="9 11" id="KW-0472">Membrane</keyword>
<evidence type="ECO:0000256" key="3">
    <source>
        <dbReference type="ARBA" id="ARBA00020256"/>
    </source>
</evidence>
<reference evidence="12 13" key="1">
    <citation type="journal article" date="2024" name="IMA Fungus">
        <title>IMA Genome - F19 : A genome assembly and annotation guide to empower mycologists, including annotated draft genome sequences of Ceratocystis pirilliformis, Diaporthe australafricana, Fusarium ophioides, Paecilomyces lecythidis, and Sporothrix stenoceras.</title>
        <authorList>
            <person name="Aylward J."/>
            <person name="Wilson A.M."/>
            <person name="Visagie C.M."/>
            <person name="Spraker J."/>
            <person name="Barnes I."/>
            <person name="Buitendag C."/>
            <person name="Ceriani C."/>
            <person name="Del Mar Angel L."/>
            <person name="du Plessis D."/>
            <person name="Fuchs T."/>
            <person name="Gasser K."/>
            <person name="Kramer D."/>
            <person name="Li W."/>
            <person name="Munsamy K."/>
            <person name="Piso A."/>
            <person name="Price J.L."/>
            <person name="Sonnekus B."/>
            <person name="Thomas C."/>
            <person name="van der Nest A."/>
            <person name="van Dijk A."/>
            <person name="van Heerden A."/>
            <person name="van Vuuren N."/>
            <person name="Yilmaz N."/>
            <person name="Duong T.A."/>
            <person name="van der Merwe N.A."/>
            <person name="Wingfield M.J."/>
            <person name="Wingfield B.D."/>
        </authorList>
    </citation>
    <scope>NUCLEOTIDE SEQUENCE [LARGE SCALE GENOMIC DNA]</scope>
    <source>
        <strain evidence="12 13">CMW 12675</strain>
    </source>
</reference>
<evidence type="ECO:0000313" key="13">
    <source>
        <dbReference type="Proteomes" id="UP001583280"/>
    </source>
</evidence>
<dbReference type="Proteomes" id="UP001583280">
    <property type="component" value="Unassembled WGS sequence"/>
</dbReference>
<organism evidence="12 13">
    <name type="scientific">Ceratocystis pirilliformis</name>
    <dbReference type="NCBI Taxonomy" id="259994"/>
    <lineage>
        <taxon>Eukaryota</taxon>
        <taxon>Fungi</taxon>
        <taxon>Dikarya</taxon>
        <taxon>Ascomycota</taxon>
        <taxon>Pezizomycotina</taxon>
        <taxon>Sordariomycetes</taxon>
        <taxon>Hypocreomycetidae</taxon>
        <taxon>Microascales</taxon>
        <taxon>Ceratocystidaceae</taxon>
        <taxon>Ceratocystis</taxon>
    </lineage>
</organism>
<evidence type="ECO:0000313" key="12">
    <source>
        <dbReference type="EMBL" id="KAL1900333.1"/>
    </source>
</evidence>
<evidence type="ECO:0000256" key="11">
    <source>
        <dbReference type="SAM" id="Phobius"/>
    </source>
</evidence>
<evidence type="ECO:0000256" key="9">
    <source>
        <dbReference type="ARBA" id="ARBA00023136"/>
    </source>
</evidence>
<keyword evidence="6" id="KW-0256">Endoplasmic reticulum</keyword>
<name>A0ABR3ZHY5_9PEZI</name>
<dbReference type="Gene3D" id="3.40.50.300">
    <property type="entry name" value="P-loop containing nucleotide triphosphate hydrolases"/>
    <property type="match status" value="1"/>
</dbReference>
<evidence type="ECO:0000256" key="7">
    <source>
        <dbReference type="ARBA" id="ARBA00022989"/>
    </source>
</evidence>
<protein>
    <recommendedName>
        <fullName evidence="3">Signal recognition particle receptor subunit beta</fullName>
    </recommendedName>
</protein>
<evidence type="ECO:0000256" key="8">
    <source>
        <dbReference type="ARBA" id="ARBA00023134"/>
    </source>
</evidence>
<keyword evidence="7 11" id="KW-1133">Transmembrane helix</keyword>